<dbReference type="OrthoDB" id="4024011at2759"/>
<comment type="caution">
    <text evidence="1">The sequence shown here is derived from an EMBL/GenBank/DDBJ whole genome shotgun (WGS) entry which is preliminary data.</text>
</comment>
<gene>
    <name evidence="1" type="ORF">CANVERA_P2337</name>
</gene>
<sequence length="165" mass="19314">MPPQIIFLQITDNISTPIKVFVRRSTTNGKPSSLSINQKSLITLKNKYHIKLSKNYLDNIIEDLKEDLEDILFHKNDVYSNIEVNKKGYKCIIPQSLIIGIRIELDLMNMEYVEKKPNNYNNLDLLIKEKMFIEQEEEEEEKSKVKLISCKVFGDLSNCIKIYIE</sequence>
<protein>
    <submittedName>
        <fullName evidence="1">Uncharacterized protein</fullName>
    </submittedName>
</protein>
<evidence type="ECO:0000313" key="1">
    <source>
        <dbReference type="EMBL" id="CAI5757825.1"/>
    </source>
</evidence>
<keyword evidence="2" id="KW-1185">Reference proteome</keyword>
<accession>A0A9W4XD20</accession>
<dbReference type="Proteomes" id="UP001152885">
    <property type="component" value="Unassembled WGS sequence"/>
</dbReference>
<dbReference type="GO" id="GO:0070336">
    <property type="term" value="F:flap-structured DNA binding"/>
    <property type="evidence" value="ECO:0007669"/>
    <property type="project" value="InterPro"/>
</dbReference>
<dbReference type="AlphaFoldDB" id="A0A9W4XD20"/>
<reference evidence="1" key="1">
    <citation type="submission" date="2022-12" db="EMBL/GenBank/DDBJ databases">
        <authorList>
            <person name="Brejova B."/>
        </authorList>
    </citation>
    <scope>NUCLEOTIDE SEQUENCE</scope>
</reference>
<evidence type="ECO:0000313" key="2">
    <source>
        <dbReference type="Proteomes" id="UP001152885"/>
    </source>
</evidence>
<dbReference type="InterPro" id="IPR021624">
    <property type="entry name" value="Saw1"/>
</dbReference>
<proteinExistence type="predicted"/>
<dbReference type="EMBL" id="CANTUO010000002">
    <property type="protein sequence ID" value="CAI5757825.1"/>
    <property type="molecule type" value="Genomic_DNA"/>
</dbReference>
<name>A0A9W4XD20_9ASCO</name>
<organism evidence="1 2">
    <name type="scientific">Candida verbasci</name>
    <dbReference type="NCBI Taxonomy" id="1227364"/>
    <lineage>
        <taxon>Eukaryota</taxon>
        <taxon>Fungi</taxon>
        <taxon>Dikarya</taxon>
        <taxon>Ascomycota</taxon>
        <taxon>Saccharomycotina</taxon>
        <taxon>Pichiomycetes</taxon>
        <taxon>Debaryomycetaceae</taxon>
        <taxon>Candida/Lodderomyces clade</taxon>
        <taxon>Candida</taxon>
    </lineage>
</organism>
<dbReference type="GO" id="GO:0000736">
    <property type="term" value="P:double-strand break repair via single-strand annealing, removal of nonhomologous ends"/>
    <property type="evidence" value="ECO:0007669"/>
    <property type="project" value="InterPro"/>
</dbReference>
<dbReference type="Pfam" id="PF11561">
    <property type="entry name" value="Saw1"/>
    <property type="match status" value="1"/>
</dbReference>